<organism evidence="1 2">
    <name type="scientific">Rhodococcus ruber</name>
    <dbReference type="NCBI Taxonomy" id="1830"/>
    <lineage>
        <taxon>Bacteria</taxon>
        <taxon>Bacillati</taxon>
        <taxon>Actinomycetota</taxon>
        <taxon>Actinomycetes</taxon>
        <taxon>Mycobacteriales</taxon>
        <taxon>Nocardiaceae</taxon>
        <taxon>Rhodococcus</taxon>
    </lineage>
</organism>
<accession>A0A098BP61</accession>
<dbReference type="eggNOG" id="ENOG50341FE">
    <property type="taxonomic scope" value="Bacteria"/>
</dbReference>
<dbReference type="EMBL" id="CCSD01000071">
    <property type="protein sequence ID" value="CDZ90037.1"/>
    <property type="molecule type" value="Genomic_DNA"/>
</dbReference>
<dbReference type="RefSeq" id="WP_017681126.1">
    <property type="nucleotide sequence ID" value="NZ_CP024890.1"/>
</dbReference>
<reference evidence="1 2" key="1">
    <citation type="journal article" date="2014" name="Genome Announc.">
        <title>Draft Genome Sequence of Propane- and Butane-Oxidizing Actinobacterium Rhodococcus ruber IEGM 231.</title>
        <authorList>
            <person name="Ivshina I.B."/>
            <person name="Kuyukina M.S."/>
            <person name="Krivoruchko A.V."/>
            <person name="Barbe V."/>
            <person name="Fischer C."/>
        </authorList>
    </citation>
    <scope>NUCLEOTIDE SEQUENCE [LARGE SCALE GENOMIC DNA]</scope>
</reference>
<sequence>MGENNPFGFDPEDLDRVFRDAGEGLRDLAAKIGRFVEQPDAGIPWASIFPDLAGAPRTRPAPPTAGETGDGVWVIYTLDDDGTARVEQVFPTELEALRAHKNNTDPRRSVRFLPYGVTAGILDRREEKDHGDKDTDETG</sequence>
<evidence type="ECO:0000313" key="2">
    <source>
        <dbReference type="Proteomes" id="UP000042997"/>
    </source>
</evidence>
<dbReference type="AlphaFoldDB" id="A0A098BP61"/>
<evidence type="ECO:0000313" key="1">
    <source>
        <dbReference type="EMBL" id="CDZ90037.1"/>
    </source>
</evidence>
<gene>
    <name evidence="1" type="ORF">RHRU231_590096</name>
</gene>
<proteinExistence type="predicted"/>
<dbReference type="OrthoDB" id="4773538at2"/>
<protein>
    <submittedName>
        <fullName evidence="1">Uncharacterized protein</fullName>
    </submittedName>
</protein>
<name>A0A098BP61_9NOCA</name>
<dbReference type="Proteomes" id="UP000042997">
    <property type="component" value="Unassembled WGS sequence"/>
</dbReference>